<evidence type="ECO:0000313" key="1">
    <source>
        <dbReference type="EMBL" id="QJC22011.1"/>
    </source>
</evidence>
<gene>
    <name evidence="1" type="ORF">HC352_05510</name>
</gene>
<dbReference type="RefSeq" id="WP_168917945.1">
    <property type="nucleotide sequence ID" value="NZ_CP050804.1"/>
</dbReference>
<accession>A0A6H2ELR6</accession>
<reference evidence="1 2" key="1">
    <citation type="submission" date="2020-03" db="EMBL/GenBank/DDBJ databases">
        <title>Complete genome of Arcanobacterium buesumensis sp. nov. strain 2701.</title>
        <authorList>
            <person name="Borowiak M."/>
            <person name="Alssahen M."/>
            <person name="Laemmler C."/>
            <person name="Malorny B."/>
            <person name="Hassan A."/>
            <person name="Prenger-Berninghoff E."/>
            <person name="Ploetz M."/>
            <person name="Abdulmawjood A."/>
        </authorList>
    </citation>
    <scope>NUCLEOTIDE SEQUENCE [LARGE SCALE GENOMIC DNA]</scope>
    <source>
        <strain evidence="1 2">2701</strain>
    </source>
</reference>
<keyword evidence="2" id="KW-1185">Reference proteome</keyword>
<dbReference type="KEGG" id="arca:HC352_05510"/>
<sequence>MTVYATVEDLESRWRPLSESEKKRAAVLLEDASDLMRRECPRCEDAEESTRKRVACAVVKRAMTPPLGQADLVGASSASITAGPYTQQASFANPSGDLYLSKAEARSLGGRSRGAFEVNILGRRS</sequence>
<organism evidence="1 2">
    <name type="scientific">Arcanobacterium buesumense</name>
    <dbReference type="NCBI Taxonomy" id="2722751"/>
    <lineage>
        <taxon>Bacteria</taxon>
        <taxon>Bacillati</taxon>
        <taxon>Actinomycetota</taxon>
        <taxon>Actinomycetes</taxon>
        <taxon>Actinomycetales</taxon>
        <taxon>Actinomycetaceae</taxon>
        <taxon>Arcanobacterium</taxon>
    </lineage>
</organism>
<dbReference type="AlphaFoldDB" id="A0A6H2ELR6"/>
<dbReference type="InterPro" id="IPR018963">
    <property type="entry name" value="Mycophage_D29_Gp19"/>
</dbReference>
<evidence type="ECO:0000313" key="2">
    <source>
        <dbReference type="Proteomes" id="UP000502298"/>
    </source>
</evidence>
<proteinExistence type="predicted"/>
<name>A0A6H2ELR6_9ACTO</name>
<protein>
    <recommendedName>
        <fullName evidence="3">Phage protein Gp19/Gp15/Gp42</fullName>
    </recommendedName>
</protein>
<dbReference type="Proteomes" id="UP000502298">
    <property type="component" value="Chromosome"/>
</dbReference>
<dbReference type="EMBL" id="CP050804">
    <property type="protein sequence ID" value="QJC22011.1"/>
    <property type="molecule type" value="Genomic_DNA"/>
</dbReference>
<dbReference type="Pfam" id="PF09355">
    <property type="entry name" value="Phage_Gp19"/>
    <property type="match status" value="1"/>
</dbReference>
<evidence type="ECO:0008006" key="3">
    <source>
        <dbReference type="Google" id="ProtNLM"/>
    </source>
</evidence>